<dbReference type="GO" id="GO:0004519">
    <property type="term" value="F:endonuclease activity"/>
    <property type="evidence" value="ECO:0007669"/>
    <property type="project" value="UniProtKB-KW"/>
</dbReference>
<keyword evidence="7" id="KW-0460">Magnesium</keyword>
<reference evidence="17" key="1">
    <citation type="submission" date="2021-03" db="EMBL/GenBank/DDBJ databases">
        <title>Draft genome sequence of rust myrtle Austropuccinia psidii MF-1, a brazilian biotype.</title>
        <authorList>
            <person name="Quecine M.C."/>
            <person name="Pachon D.M.R."/>
            <person name="Bonatelli M.L."/>
            <person name="Correr F.H."/>
            <person name="Franceschini L.M."/>
            <person name="Leite T.F."/>
            <person name="Margarido G.R.A."/>
            <person name="Almeida C.A."/>
            <person name="Ferrarezi J.A."/>
            <person name="Labate C.A."/>
        </authorList>
    </citation>
    <scope>NUCLEOTIDE SEQUENCE</scope>
    <source>
        <strain evidence="17">MF-1</strain>
    </source>
</reference>
<dbReference type="SUPFAM" id="SSF53098">
    <property type="entry name" value="Ribonuclease H-like"/>
    <property type="match status" value="1"/>
</dbReference>
<dbReference type="Pfam" id="PF00665">
    <property type="entry name" value="rve"/>
    <property type="match status" value="1"/>
</dbReference>
<keyword evidence="11" id="KW-0808">Transferase</keyword>
<dbReference type="GO" id="GO:0046872">
    <property type="term" value="F:metal ion binding"/>
    <property type="evidence" value="ECO:0007669"/>
    <property type="project" value="UniProtKB-KW"/>
</dbReference>
<gene>
    <name evidence="17" type="ORF">O181_013707</name>
</gene>
<comment type="catalytic activity">
    <reaction evidence="14">
        <text>DNA(n) + a 2'-deoxyribonucleoside 5'-triphosphate = DNA(n+1) + diphosphate</text>
        <dbReference type="Rhea" id="RHEA:22508"/>
        <dbReference type="Rhea" id="RHEA-COMP:17339"/>
        <dbReference type="Rhea" id="RHEA-COMP:17340"/>
        <dbReference type="ChEBI" id="CHEBI:33019"/>
        <dbReference type="ChEBI" id="CHEBI:61560"/>
        <dbReference type="ChEBI" id="CHEBI:173112"/>
        <dbReference type="EC" id="2.7.7.7"/>
    </reaction>
</comment>
<comment type="catalytic activity">
    <reaction evidence="13">
        <text>DNA(n) + a 2'-deoxyribonucleoside 5'-triphosphate = DNA(n+1) + diphosphate</text>
        <dbReference type="Rhea" id="RHEA:22508"/>
        <dbReference type="Rhea" id="RHEA-COMP:17339"/>
        <dbReference type="Rhea" id="RHEA-COMP:17340"/>
        <dbReference type="ChEBI" id="CHEBI:33019"/>
        <dbReference type="ChEBI" id="CHEBI:61560"/>
        <dbReference type="ChEBI" id="CHEBI:173112"/>
        <dbReference type="EC" id="2.7.7.49"/>
    </reaction>
</comment>
<dbReference type="GO" id="GO:0032196">
    <property type="term" value="P:transposition"/>
    <property type="evidence" value="ECO:0007669"/>
    <property type="project" value="UniProtKB-KW"/>
</dbReference>
<evidence type="ECO:0000256" key="9">
    <source>
        <dbReference type="ARBA" id="ARBA00022908"/>
    </source>
</evidence>
<evidence type="ECO:0000256" key="14">
    <source>
        <dbReference type="ARBA" id="ARBA00049244"/>
    </source>
</evidence>
<keyword evidence="10" id="KW-0695">RNA-directed DNA polymerase</keyword>
<keyword evidence="12" id="KW-0233">DNA recombination</keyword>
<evidence type="ECO:0000256" key="7">
    <source>
        <dbReference type="ARBA" id="ARBA00022842"/>
    </source>
</evidence>
<keyword evidence="6" id="KW-0378">Hydrolase</keyword>
<feature type="region of interest" description="Disordered" evidence="15">
    <location>
        <begin position="288"/>
        <end position="329"/>
    </location>
</feature>
<evidence type="ECO:0000313" key="17">
    <source>
        <dbReference type="EMBL" id="MBW0473992.1"/>
    </source>
</evidence>
<protein>
    <recommendedName>
        <fullName evidence="16">Integrase catalytic domain-containing protein</fullName>
    </recommendedName>
</protein>
<comment type="caution">
    <text evidence="17">The sequence shown here is derived from an EMBL/GenBank/DDBJ whole genome shotgun (WGS) entry which is preliminary data.</text>
</comment>
<evidence type="ECO:0000256" key="2">
    <source>
        <dbReference type="ARBA" id="ARBA00022695"/>
    </source>
</evidence>
<dbReference type="Proteomes" id="UP000765509">
    <property type="component" value="Unassembled WGS sequence"/>
</dbReference>
<dbReference type="PANTHER" id="PTHR42648">
    <property type="entry name" value="TRANSPOSASE, PUTATIVE-RELATED"/>
    <property type="match status" value="1"/>
</dbReference>
<name>A0A9Q3BYV1_9BASI</name>
<evidence type="ECO:0000256" key="12">
    <source>
        <dbReference type="ARBA" id="ARBA00023172"/>
    </source>
</evidence>
<dbReference type="GO" id="GO:0005634">
    <property type="term" value="C:nucleus"/>
    <property type="evidence" value="ECO:0007669"/>
    <property type="project" value="UniProtKB-ARBA"/>
</dbReference>
<sequence>MISNFTKFTTLLTASRNKKLCWHSRLGHPSNQTLKSMGLPTFETDHCDICARGKMTLKRFKSHFEAVKEPLDCLHLDLVGPISPPSISGHCFLLTIVDQYTSFKIVKFLKNKSDAIKDFTIVKNLIENSQGQKIRKVVSDRGGEFVNLEFKQLGNENGFIHVTLPPYTPQLKGLSERTNREILEKACFLLLGVNLPKQYWVEAVNHATLSINLIPTPSRYNQSPLFLWIGNAPRMKQICTFGCKWIFEIPRERRPWKLEPTGEVGILLGFDDVEMFSRNEDTLFDCKEHSEGEASSDPNKEAAPPINDPSAESSSDDSDNKYTTGPTKKIKVIWPRHPALISSSI</sequence>
<dbReference type="GO" id="GO:0006310">
    <property type="term" value="P:DNA recombination"/>
    <property type="evidence" value="ECO:0007669"/>
    <property type="project" value="UniProtKB-KW"/>
</dbReference>
<evidence type="ECO:0000256" key="4">
    <source>
        <dbReference type="ARBA" id="ARBA00022723"/>
    </source>
</evidence>
<dbReference type="Pfam" id="PF13976">
    <property type="entry name" value="gag_pre-integrs"/>
    <property type="match status" value="1"/>
</dbReference>
<keyword evidence="8" id="KW-0694">RNA-binding</keyword>
<evidence type="ECO:0000256" key="1">
    <source>
        <dbReference type="ARBA" id="ARBA00022578"/>
    </source>
</evidence>
<evidence type="ECO:0000256" key="5">
    <source>
        <dbReference type="ARBA" id="ARBA00022759"/>
    </source>
</evidence>
<evidence type="ECO:0000256" key="11">
    <source>
        <dbReference type="ARBA" id="ARBA00022932"/>
    </source>
</evidence>
<evidence type="ECO:0000256" key="6">
    <source>
        <dbReference type="ARBA" id="ARBA00022801"/>
    </source>
</evidence>
<keyword evidence="9" id="KW-0229">DNA integration</keyword>
<accession>A0A9Q3BYV1</accession>
<dbReference type="PANTHER" id="PTHR42648:SF11">
    <property type="entry name" value="TRANSPOSON TY4-P GAG-POL POLYPROTEIN"/>
    <property type="match status" value="1"/>
</dbReference>
<keyword evidence="3" id="KW-0540">Nuclease</keyword>
<keyword evidence="2" id="KW-0548">Nucleotidyltransferase</keyword>
<dbReference type="OrthoDB" id="1935865at2759"/>
<proteinExistence type="predicted"/>
<keyword evidence="11" id="KW-0239">DNA-directed DNA polymerase</keyword>
<dbReference type="InterPro" id="IPR001584">
    <property type="entry name" value="Integrase_cat-core"/>
</dbReference>
<dbReference type="InterPro" id="IPR012337">
    <property type="entry name" value="RNaseH-like_sf"/>
</dbReference>
<evidence type="ECO:0000256" key="3">
    <source>
        <dbReference type="ARBA" id="ARBA00022722"/>
    </source>
</evidence>
<dbReference type="InterPro" id="IPR039537">
    <property type="entry name" value="Retrotran_Ty1/copia-like"/>
</dbReference>
<evidence type="ECO:0000256" key="15">
    <source>
        <dbReference type="SAM" id="MobiDB-lite"/>
    </source>
</evidence>
<evidence type="ECO:0000256" key="10">
    <source>
        <dbReference type="ARBA" id="ARBA00022918"/>
    </source>
</evidence>
<evidence type="ECO:0000259" key="16">
    <source>
        <dbReference type="PROSITE" id="PS50994"/>
    </source>
</evidence>
<evidence type="ECO:0000313" key="18">
    <source>
        <dbReference type="Proteomes" id="UP000765509"/>
    </source>
</evidence>
<keyword evidence="4" id="KW-0479">Metal-binding</keyword>
<dbReference type="InterPro" id="IPR036397">
    <property type="entry name" value="RNaseH_sf"/>
</dbReference>
<dbReference type="AlphaFoldDB" id="A0A9Q3BYV1"/>
<keyword evidence="5" id="KW-0255">Endonuclease</keyword>
<keyword evidence="1" id="KW-0815">Transposition</keyword>
<evidence type="ECO:0000256" key="8">
    <source>
        <dbReference type="ARBA" id="ARBA00022884"/>
    </source>
</evidence>
<feature type="domain" description="Integrase catalytic" evidence="16">
    <location>
        <begin position="66"/>
        <end position="232"/>
    </location>
</feature>
<evidence type="ECO:0000256" key="13">
    <source>
        <dbReference type="ARBA" id="ARBA00048173"/>
    </source>
</evidence>
<dbReference type="GO" id="GO:0003964">
    <property type="term" value="F:RNA-directed DNA polymerase activity"/>
    <property type="evidence" value="ECO:0007669"/>
    <property type="project" value="UniProtKB-KW"/>
</dbReference>
<dbReference type="GO" id="GO:0003887">
    <property type="term" value="F:DNA-directed DNA polymerase activity"/>
    <property type="evidence" value="ECO:0007669"/>
    <property type="project" value="UniProtKB-KW"/>
</dbReference>
<dbReference type="EMBL" id="AVOT02003601">
    <property type="protein sequence ID" value="MBW0473992.1"/>
    <property type="molecule type" value="Genomic_DNA"/>
</dbReference>
<organism evidence="17 18">
    <name type="scientific">Austropuccinia psidii MF-1</name>
    <dbReference type="NCBI Taxonomy" id="1389203"/>
    <lineage>
        <taxon>Eukaryota</taxon>
        <taxon>Fungi</taxon>
        <taxon>Dikarya</taxon>
        <taxon>Basidiomycota</taxon>
        <taxon>Pucciniomycotina</taxon>
        <taxon>Pucciniomycetes</taxon>
        <taxon>Pucciniales</taxon>
        <taxon>Sphaerophragmiaceae</taxon>
        <taxon>Austropuccinia</taxon>
    </lineage>
</organism>
<dbReference type="Gene3D" id="3.30.420.10">
    <property type="entry name" value="Ribonuclease H-like superfamily/Ribonuclease H"/>
    <property type="match status" value="1"/>
</dbReference>
<dbReference type="GO" id="GO:0016787">
    <property type="term" value="F:hydrolase activity"/>
    <property type="evidence" value="ECO:0007669"/>
    <property type="project" value="UniProtKB-KW"/>
</dbReference>
<dbReference type="GO" id="GO:0003723">
    <property type="term" value="F:RNA binding"/>
    <property type="evidence" value="ECO:0007669"/>
    <property type="project" value="UniProtKB-KW"/>
</dbReference>
<keyword evidence="18" id="KW-1185">Reference proteome</keyword>
<dbReference type="PROSITE" id="PS50994">
    <property type="entry name" value="INTEGRASE"/>
    <property type="match status" value="1"/>
</dbReference>
<dbReference type="GO" id="GO:0015074">
    <property type="term" value="P:DNA integration"/>
    <property type="evidence" value="ECO:0007669"/>
    <property type="project" value="UniProtKB-KW"/>
</dbReference>
<dbReference type="InterPro" id="IPR025724">
    <property type="entry name" value="GAG-pre-integrase_dom"/>
</dbReference>